<evidence type="ECO:0000313" key="8">
    <source>
        <dbReference type="EMBL" id="KNE02724.1"/>
    </source>
</evidence>
<evidence type="ECO:0000256" key="2">
    <source>
        <dbReference type="ARBA" id="ARBA00022692"/>
    </source>
</evidence>
<dbReference type="InterPro" id="IPR050911">
    <property type="entry name" value="DRAM/TMEM150_Autophagy_Mod"/>
</dbReference>
<comment type="subcellular location">
    <subcellularLocation>
        <location evidence="1">Endomembrane system</location>
        <topology evidence="1">Multi-pass membrane protein</topology>
    </subcellularLocation>
</comment>
<evidence type="ECO:0000256" key="6">
    <source>
        <dbReference type="SAM" id="Phobius"/>
    </source>
</evidence>
<reference evidence="9" key="1">
    <citation type="journal article" date="2015" name="BMC Genomics">
        <title>Draft genome of a commonly misdiagnosed multidrug resistant pathogen Candida auris.</title>
        <authorList>
            <person name="Chatterjee S."/>
            <person name="Alampalli S.V."/>
            <person name="Nageshan R.K."/>
            <person name="Chettiar S.T."/>
            <person name="Joshi S."/>
            <person name="Tatu U.S."/>
        </authorList>
    </citation>
    <scope>NUCLEOTIDE SEQUENCE [LARGE SCALE GENOMIC DNA]</scope>
    <source>
        <strain evidence="9">6684</strain>
    </source>
</reference>
<dbReference type="VEuPathDB" id="FungiDB:B9J08_003914"/>
<keyword evidence="2 6" id="KW-0812">Transmembrane</keyword>
<accession>A0A0L0P8R3</accession>
<feature type="compositionally biased region" description="Polar residues" evidence="5">
    <location>
        <begin position="278"/>
        <end position="294"/>
    </location>
</feature>
<feature type="region of interest" description="Disordered" evidence="5">
    <location>
        <begin position="272"/>
        <end position="320"/>
    </location>
</feature>
<dbReference type="GO" id="GO:0005886">
    <property type="term" value="C:plasma membrane"/>
    <property type="evidence" value="ECO:0007669"/>
    <property type="project" value="TreeGrafter"/>
</dbReference>
<dbReference type="VEuPathDB" id="FungiDB:CJJ07_000791"/>
<dbReference type="PANTHER" id="PTHR21324:SF2">
    <property type="entry name" value="EG:22E5.9 PROTEIN"/>
    <property type="match status" value="1"/>
</dbReference>
<dbReference type="GO" id="GO:0012505">
    <property type="term" value="C:endomembrane system"/>
    <property type="evidence" value="ECO:0007669"/>
    <property type="project" value="UniProtKB-SubCell"/>
</dbReference>
<dbReference type="AlphaFoldDB" id="A0A0L0P8R3"/>
<feature type="transmembrane region" description="Helical" evidence="6">
    <location>
        <begin position="187"/>
        <end position="209"/>
    </location>
</feature>
<dbReference type="VEuPathDB" id="FungiDB:CJJ09_000071"/>
<feature type="transmembrane region" description="Helical" evidence="6">
    <location>
        <begin position="229"/>
        <end position="248"/>
    </location>
</feature>
<feature type="domain" description="CWH43-like N-terminal" evidence="7">
    <location>
        <begin position="15"/>
        <end position="245"/>
    </location>
</feature>
<gene>
    <name evidence="8" type="ORF">QG37_00097</name>
</gene>
<feature type="transmembrane region" description="Helical" evidence="6">
    <location>
        <begin position="141"/>
        <end position="166"/>
    </location>
</feature>
<sequence length="376" mass="44079">MSSTPRWLRFKKIHYYLIPLVALVVWWGMLIALMSAWSIQGHPIYWFMGETDQNPVYISDIGATNLQPLFISCTGFQLIFFVGTLLMEYVLRRMKKLQPYVSNKQPWFAIVSIICAVIGQLGILFVSIFNTKNFHTVHITMVGVFIFFIFWACFFNFLNSFIFGNFPQRLHPNHERVIFGKHRWANLYMVSFFFKLLWLIVAVILAAFFGYEMKHDNDSISACFEWTISFWYGLLLVFWAIDLFPSAVKHYRIRHPEQYPAFVDRHKEPMAEVHDPNNENSFQPIPKRYSSSSGVRDDTTLENSPRIPPTQRVPQPLAVPENPYDGVITVPVEEVHTRSTFDNQRRTFVPPTQTYTGEPKLHEYLRQQMQNAQEQV</sequence>
<organism evidence="8 9">
    <name type="scientific">Candidozyma auris</name>
    <name type="common">Yeast</name>
    <name type="synonym">Candida auris</name>
    <dbReference type="NCBI Taxonomy" id="498019"/>
    <lineage>
        <taxon>Eukaryota</taxon>
        <taxon>Fungi</taxon>
        <taxon>Dikarya</taxon>
        <taxon>Ascomycota</taxon>
        <taxon>Saccharomycotina</taxon>
        <taxon>Pichiomycetes</taxon>
        <taxon>Metschnikowiaceae</taxon>
        <taxon>Candidozyma</taxon>
    </lineage>
</organism>
<feature type="transmembrane region" description="Helical" evidence="6">
    <location>
        <begin position="107"/>
        <end position="129"/>
    </location>
</feature>
<proteinExistence type="predicted"/>
<keyword evidence="3 6" id="KW-1133">Transmembrane helix</keyword>
<name>A0A0L0P8R3_CANAR</name>
<dbReference type="PANTHER" id="PTHR21324">
    <property type="entry name" value="FASTING-INDUCIBLE INTEGRAL MEMBRANE PROTEIN TM6P1-RELATED"/>
    <property type="match status" value="1"/>
</dbReference>
<evidence type="ECO:0000259" key="7">
    <source>
        <dbReference type="Pfam" id="PF10277"/>
    </source>
</evidence>
<dbReference type="Proteomes" id="UP000037122">
    <property type="component" value="Unassembled WGS sequence"/>
</dbReference>
<evidence type="ECO:0000256" key="3">
    <source>
        <dbReference type="ARBA" id="ARBA00022989"/>
    </source>
</evidence>
<dbReference type="VEuPathDB" id="FungiDB:CJI97_004107"/>
<dbReference type="VEuPathDB" id="FungiDB:CJI96_0002565"/>
<dbReference type="Pfam" id="PF10277">
    <property type="entry name" value="Frag1"/>
    <property type="match status" value="1"/>
</dbReference>
<evidence type="ECO:0000256" key="5">
    <source>
        <dbReference type="SAM" id="MobiDB-lite"/>
    </source>
</evidence>
<comment type="caution">
    <text evidence="8">The sequence shown here is derived from an EMBL/GenBank/DDBJ whole genome shotgun (WGS) entry which is preliminary data.</text>
</comment>
<dbReference type="InterPro" id="IPR019402">
    <property type="entry name" value="CWH43_N"/>
</dbReference>
<feature type="transmembrane region" description="Helical" evidence="6">
    <location>
        <begin position="69"/>
        <end position="87"/>
    </location>
</feature>
<dbReference type="EMBL" id="LGST01000002">
    <property type="protein sequence ID" value="KNE02724.1"/>
    <property type="molecule type" value="Genomic_DNA"/>
</dbReference>
<keyword evidence="4 6" id="KW-0472">Membrane</keyword>
<dbReference type="VEuPathDB" id="FungiDB:QG37_00097"/>
<evidence type="ECO:0000256" key="1">
    <source>
        <dbReference type="ARBA" id="ARBA00004127"/>
    </source>
</evidence>
<protein>
    <recommendedName>
        <fullName evidence="7">CWH43-like N-terminal domain-containing protein</fullName>
    </recommendedName>
</protein>
<evidence type="ECO:0000256" key="4">
    <source>
        <dbReference type="ARBA" id="ARBA00023136"/>
    </source>
</evidence>
<feature type="transmembrane region" description="Helical" evidence="6">
    <location>
        <begin position="15"/>
        <end position="39"/>
    </location>
</feature>
<evidence type="ECO:0000313" key="9">
    <source>
        <dbReference type="Proteomes" id="UP000037122"/>
    </source>
</evidence>